<dbReference type="EMBL" id="JBBKZV010000021">
    <property type="protein sequence ID" value="MEJ8825325.1"/>
    <property type="molecule type" value="Genomic_DNA"/>
</dbReference>
<keyword evidence="5" id="KW-0274">FAD</keyword>
<evidence type="ECO:0000313" key="10">
    <source>
        <dbReference type="EMBL" id="MEJ8825325.1"/>
    </source>
</evidence>
<evidence type="ECO:0000313" key="11">
    <source>
        <dbReference type="Proteomes" id="UP001363010"/>
    </source>
</evidence>
<organism evidence="10 11">
    <name type="scientific">Variovorax humicola</name>
    <dbReference type="NCBI Taxonomy" id="1769758"/>
    <lineage>
        <taxon>Bacteria</taxon>
        <taxon>Pseudomonadati</taxon>
        <taxon>Pseudomonadota</taxon>
        <taxon>Betaproteobacteria</taxon>
        <taxon>Burkholderiales</taxon>
        <taxon>Comamonadaceae</taxon>
        <taxon>Variovorax</taxon>
    </lineage>
</organism>
<keyword evidence="8" id="KW-0411">Iron-sulfur</keyword>
<evidence type="ECO:0000256" key="5">
    <source>
        <dbReference type="ARBA" id="ARBA00022827"/>
    </source>
</evidence>
<dbReference type="InterPro" id="IPR050446">
    <property type="entry name" value="FAD-oxidoreductase/Apoptosis"/>
</dbReference>
<dbReference type="Pfam" id="PF07992">
    <property type="entry name" value="Pyr_redox_2"/>
    <property type="match status" value="1"/>
</dbReference>
<dbReference type="PRINTS" id="PR00368">
    <property type="entry name" value="FADPNR"/>
</dbReference>
<dbReference type="InterPro" id="IPR017941">
    <property type="entry name" value="Rieske_2Fe-2S"/>
</dbReference>
<evidence type="ECO:0000256" key="4">
    <source>
        <dbReference type="ARBA" id="ARBA00022723"/>
    </source>
</evidence>
<dbReference type="SUPFAM" id="SSF50022">
    <property type="entry name" value="ISP domain"/>
    <property type="match status" value="1"/>
</dbReference>
<dbReference type="PROSITE" id="PS51296">
    <property type="entry name" value="RIESKE"/>
    <property type="match status" value="1"/>
</dbReference>
<dbReference type="PRINTS" id="PR00411">
    <property type="entry name" value="PNDRDTASEI"/>
</dbReference>
<dbReference type="InterPro" id="IPR023753">
    <property type="entry name" value="FAD/NAD-binding_dom"/>
</dbReference>
<gene>
    <name evidence="10" type="ORF">WKW80_25425</name>
</gene>
<dbReference type="Pfam" id="PF14759">
    <property type="entry name" value="Reductase_C"/>
    <property type="match status" value="1"/>
</dbReference>
<dbReference type="PANTHER" id="PTHR43557">
    <property type="entry name" value="APOPTOSIS-INDUCING FACTOR 1"/>
    <property type="match status" value="1"/>
</dbReference>
<proteinExistence type="predicted"/>
<dbReference type="Gene3D" id="3.30.390.30">
    <property type="match status" value="1"/>
</dbReference>
<keyword evidence="6" id="KW-0560">Oxidoreductase</keyword>
<dbReference type="Gene3D" id="2.102.10.10">
    <property type="entry name" value="Rieske [2Fe-2S] iron-sulphur domain"/>
    <property type="match status" value="1"/>
</dbReference>
<dbReference type="Gene3D" id="3.50.50.60">
    <property type="entry name" value="FAD/NAD(P)-binding domain"/>
    <property type="match status" value="2"/>
</dbReference>
<dbReference type="Proteomes" id="UP001363010">
    <property type="component" value="Unassembled WGS sequence"/>
</dbReference>
<keyword evidence="3" id="KW-0001">2Fe-2S</keyword>
<accession>A0ABU8W5K6</accession>
<evidence type="ECO:0000256" key="3">
    <source>
        <dbReference type="ARBA" id="ARBA00022714"/>
    </source>
</evidence>
<evidence type="ECO:0000256" key="1">
    <source>
        <dbReference type="ARBA" id="ARBA00001974"/>
    </source>
</evidence>
<dbReference type="InterPro" id="IPR036188">
    <property type="entry name" value="FAD/NAD-bd_sf"/>
</dbReference>
<reference evidence="10 11" key="1">
    <citation type="submission" date="2024-03" db="EMBL/GenBank/DDBJ databases">
        <title>Novel species of the genus Variovorax.</title>
        <authorList>
            <person name="Liu Q."/>
            <person name="Xin Y.-H."/>
        </authorList>
    </citation>
    <scope>NUCLEOTIDE SEQUENCE [LARGE SCALE GENOMIC DNA]</scope>
    <source>
        <strain evidence="10 11">KACC 18501</strain>
    </source>
</reference>
<dbReference type="InterPro" id="IPR028202">
    <property type="entry name" value="Reductase_C"/>
</dbReference>
<comment type="caution">
    <text evidence="10">The sequence shown here is derived from an EMBL/GenBank/DDBJ whole genome shotgun (WGS) entry which is preliminary data.</text>
</comment>
<dbReference type="InterPro" id="IPR036922">
    <property type="entry name" value="Rieske_2Fe-2S_sf"/>
</dbReference>
<dbReference type="Pfam" id="PF00355">
    <property type="entry name" value="Rieske"/>
    <property type="match status" value="1"/>
</dbReference>
<keyword evidence="4" id="KW-0479">Metal-binding</keyword>
<dbReference type="SUPFAM" id="SSF55424">
    <property type="entry name" value="FAD/NAD-linked reductases, dimerisation (C-terminal) domain"/>
    <property type="match status" value="1"/>
</dbReference>
<keyword evidence="11" id="KW-1185">Reference proteome</keyword>
<keyword evidence="7" id="KW-0408">Iron</keyword>
<comment type="cofactor">
    <cofactor evidence="1">
        <name>FAD</name>
        <dbReference type="ChEBI" id="CHEBI:57692"/>
    </cofactor>
</comment>
<dbReference type="InterPro" id="IPR016156">
    <property type="entry name" value="FAD/NAD-linked_Rdtase_dimer_sf"/>
</dbReference>
<evidence type="ECO:0000256" key="7">
    <source>
        <dbReference type="ARBA" id="ARBA00023004"/>
    </source>
</evidence>
<keyword evidence="2" id="KW-0285">Flavoprotein</keyword>
<dbReference type="RefSeq" id="WP_340366357.1">
    <property type="nucleotide sequence ID" value="NZ_JBBKZV010000021.1"/>
</dbReference>
<sequence length="506" mass="54165">MTDSIQPDLKAGVPLEHVADGAMLSGQIDGEDALLLRQGNAFYAIGAQCTHYHAALADGLICGHSLHCPMHHSQFDIRSGSALCAPALDDLPTWRVEQVDGRVFARERIVAAPRSRKNAPLDDVVIIGGGGAGLAAADRLRREGYEGRLTMLSADVDPPYDRPNLSKDFLAGTAQADWMPLKPGDWYSEQRIDLRLNTRVEAIDVAARQLRVADGPACVFGALLLATGADPVQFVVPGAAMGQVLSLRNFADSRAIVARAASARSALVIGASFIGLEVAASLRGRGLEVHVVAPDAVPMQRVLGPELGTFVRDLHTSHGVIFHLGTTVTRVDRERASLADGTVIEADLIVAGVGVQPSVVLAEQAGLAVDRGVSVDAYLQTSAPGIFAAGDIARWPDPHSGERIRVEHWALAQRQGQVAALNMLGRRQPFDISPFFWSQHYDVTIQYVGHAERWNAIEMDGSLSARDCSVRYSQGDHVLAVATIGRDLASLRAERELENALAPGQP</sequence>
<evidence type="ECO:0000256" key="2">
    <source>
        <dbReference type="ARBA" id="ARBA00022630"/>
    </source>
</evidence>
<dbReference type="SUPFAM" id="SSF51905">
    <property type="entry name" value="FAD/NAD(P)-binding domain"/>
    <property type="match status" value="1"/>
</dbReference>
<evidence type="ECO:0000259" key="9">
    <source>
        <dbReference type="PROSITE" id="PS51296"/>
    </source>
</evidence>
<name>A0ABU8W5K6_9BURK</name>
<evidence type="ECO:0000256" key="6">
    <source>
        <dbReference type="ARBA" id="ARBA00023002"/>
    </source>
</evidence>
<feature type="domain" description="Rieske" evidence="9">
    <location>
        <begin position="10"/>
        <end position="105"/>
    </location>
</feature>
<evidence type="ECO:0000256" key="8">
    <source>
        <dbReference type="ARBA" id="ARBA00023014"/>
    </source>
</evidence>
<protein>
    <submittedName>
        <fullName evidence="10">FAD-dependent oxidoreductase</fullName>
    </submittedName>
</protein>
<dbReference type="PANTHER" id="PTHR43557:SF2">
    <property type="entry name" value="RIESKE DOMAIN-CONTAINING PROTEIN-RELATED"/>
    <property type="match status" value="1"/>
</dbReference>